<dbReference type="Proteomes" id="UP000018690">
    <property type="component" value="Unassembled WGS sequence"/>
</dbReference>
<comment type="caution">
    <text evidence="1">The sequence shown here is derived from an EMBL/GenBank/DDBJ whole genome shotgun (WGS) entry which is preliminary data.</text>
</comment>
<protein>
    <submittedName>
        <fullName evidence="1">Uncharacterized protein</fullName>
    </submittedName>
</protein>
<accession>A0A829NYU7</accession>
<keyword evidence="2" id="KW-1185">Reference proteome</keyword>
<organism evidence="1 2">
    <name type="scientific">Mediterraneibacter gnavus (strain CC55_001C)</name>
    <dbReference type="NCBI Taxonomy" id="1073375"/>
    <lineage>
        <taxon>Bacteria</taxon>
        <taxon>Bacillati</taxon>
        <taxon>Bacillota</taxon>
        <taxon>Clostridia</taxon>
        <taxon>Lachnospirales</taxon>
        <taxon>Lachnospiraceae</taxon>
        <taxon>Mediterraneibacter</taxon>
    </lineage>
</organism>
<reference evidence="1 2" key="1">
    <citation type="submission" date="2013-10" db="EMBL/GenBank/DDBJ databases">
        <title>The Genome Sequence of Ruminococcus gnavus CC55_001C.</title>
        <authorList>
            <consortium name="The Broad Institute Genomics Platform"/>
            <person name="Earl A."/>
            <person name="Allen-Vercoe E."/>
            <person name="Daigneault M."/>
            <person name="Young S.K."/>
            <person name="Zeng Q."/>
            <person name="Gargeya S."/>
            <person name="Fitzgerald M."/>
            <person name="Abouelleil A."/>
            <person name="Alvarado L."/>
            <person name="Chapman S.B."/>
            <person name="Gainer-Dewar J."/>
            <person name="Goldberg J."/>
            <person name="Griggs A."/>
            <person name="Gujja S."/>
            <person name="Hansen M."/>
            <person name="Howarth C."/>
            <person name="Imamovic A."/>
            <person name="Ireland A."/>
            <person name="Larimer J."/>
            <person name="McCowan C."/>
            <person name="Murphy C."/>
            <person name="Pearson M."/>
            <person name="Poon T.W."/>
            <person name="Priest M."/>
            <person name="Roberts A."/>
            <person name="Saif S."/>
            <person name="Shea T."/>
            <person name="Sykes S."/>
            <person name="Wortman J."/>
            <person name="Nusbaum C."/>
            <person name="Birren B."/>
        </authorList>
    </citation>
    <scope>NUCLEOTIDE SEQUENCE [LARGE SCALE GENOMIC DNA]</scope>
    <source>
        <strain evidence="1 2">CC55_001C</strain>
    </source>
</reference>
<dbReference type="AlphaFoldDB" id="A0A829NYU7"/>
<name>A0A829NYU7_MEDG5</name>
<gene>
    <name evidence="1" type="ORF">HMPREF1201_00772</name>
</gene>
<proteinExistence type="predicted"/>
<evidence type="ECO:0000313" key="2">
    <source>
        <dbReference type="Proteomes" id="UP000018690"/>
    </source>
</evidence>
<evidence type="ECO:0000313" key="1">
    <source>
        <dbReference type="EMBL" id="ETD20767.1"/>
    </source>
</evidence>
<dbReference type="EMBL" id="AZJF01000001">
    <property type="protein sequence ID" value="ETD20767.1"/>
    <property type="molecule type" value="Genomic_DNA"/>
</dbReference>
<sequence length="41" mass="4676">MVEQPKYLEMTLSQLKSYVESSESNVLLVVEFPKGDQKDGE</sequence>